<dbReference type="VEuPathDB" id="FungiDB:sscle_07g059850"/>
<feature type="compositionally biased region" description="Polar residues" evidence="2">
    <location>
        <begin position="1700"/>
        <end position="1712"/>
    </location>
</feature>
<dbReference type="GO" id="GO:0032065">
    <property type="term" value="P:maintenance of protein location in cell cortex"/>
    <property type="evidence" value="ECO:0007669"/>
    <property type="project" value="InterPro"/>
</dbReference>
<gene>
    <name evidence="4" type="ORF">sscle_07g059850</name>
</gene>
<feature type="region of interest" description="Disordered" evidence="2">
    <location>
        <begin position="351"/>
        <end position="402"/>
    </location>
</feature>
<dbReference type="PANTHER" id="PTHR28190">
    <property type="entry name" value="NUCLEAR MIGRATION PROTEIN NUM1"/>
    <property type="match status" value="1"/>
</dbReference>
<feature type="compositionally biased region" description="Polar residues" evidence="2">
    <location>
        <begin position="1340"/>
        <end position="1368"/>
    </location>
</feature>
<feature type="compositionally biased region" description="Polar residues" evidence="2">
    <location>
        <begin position="154"/>
        <end position="173"/>
    </location>
</feature>
<feature type="region of interest" description="Disordered" evidence="2">
    <location>
        <begin position="1"/>
        <end position="34"/>
    </location>
</feature>
<dbReference type="OrthoDB" id="2149224at2759"/>
<feature type="region of interest" description="Disordered" evidence="2">
    <location>
        <begin position="450"/>
        <end position="729"/>
    </location>
</feature>
<feature type="region of interest" description="Disordered" evidence="2">
    <location>
        <begin position="134"/>
        <end position="184"/>
    </location>
</feature>
<dbReference type="Pfam" id="PF12814">
    <property type="entry name" value="Mcp5_PH"/>
    <property type="match status" value="1"/>
</dbReference>
<dbReference type="InterPro" id="IPR001849">
    <property type="entry name" value="PH_domain"/>
</dbReference>
<feature type="region of interest" description="Disordered" evidence="2">
    <location>
        <begin position="1564"/>
        <end position="1618"/>
    </location>
</feature>
<dbReference type="GO" id="GO:0005543">
    <property type="term" value="F:phospholipid binding"/>
    <property type="evidence" value="ECO:0007669"/>
    <property type="project" value="InterPro"/>
</dbReference>
<reference evidence="5" key="1">
    <citation type="journal article" date="2017" name="Genome Biol. Evol.">
        <title>The complete genome sequence of the phytopathogenic fungus Sclerotinia sclerotiorum reveals insights into the genome architecture of broad host range pathogens.</title>
        <authorList>
            <person name="Derbyshire M."/>
            <person name="Denton-Giles M."/>
            <person name="Hegedus D."/>
            <person name="Seifbarghy S."/>
            <person name="Rollins J."/>
            <person name="van Kan J."/>
            <person name="Seidl M.F."/>
            <person name="Faino L."/>
            <person name="Mbengue M."/>
            <person name="Navaud O."/>
            <person name="Raffaele S."/>
            <person name="Hammond-Kosack K."/>
            <person name="Heard S."/>
            <person name="Oliver R."/>
        </authorList>
    </citation>
    <scope>NUCLEOTIDE SEQUENCE [LARGE SCALE GENOMIC DNA]</scope>
    <source>
        <strain evidence="5">ATCC 18683 / 1980 / Ss-1</strain>
    </source>
</reference>
<feature type="coiled-coil region" evidence="1">
    <location>
        <begin position="1653"/>
        <end position="1680"/>
    </location>
</feature>
<feature type="compositionally biased region" description="Basic and acidic residues" evidence="2">
    <location>
        <begin position="1689"/>
        <end position="1699"/>
    </location>
</feature>
<keyword evidence="1" id="KW-0175">Coiled coil</keyword>
<feature type="compositionally biased region" description="Basic residues" evidence="2">
    <location>
        <begin position="637"/>
        <end position="652"/>
    </location>
</feature>
<dbReference type="PANTHER" id="PTHR28190:SF1">
    <property type="entry name" value="NUCLEAR MIGRATION PROTEIN NUM1"/>
    <property type="match status" value="1"/>
</dbReference>
<feature type="compositionally biased region" description="Low complexity" evidence="2">
    <location>
        <begin position="1604"/>
        <end position="1615"/>
    </location>
</feature>
<evidence type="ECO:0000256" key="2">
    <source>
        <dbReference type="SAM" id="MobiDB-lite"/>
    </source>
</evidence>
<dbReference type="Proteomes" id="UP000177798">
    <property type="component" value="Chromosome 7"/>
</dbReference>
<feature type="compositionally biased region" description="Acidic residues" evidence="2">
    <location>
        <begin position="493"/>
        <end position="511"/>
    </location>
</feature>
<organism evidence="4 5">
    <name type="scientific">Sclerotinia sclerotiorum (strain ATCC 18683 / 1980 / Ss-1)</name>
    <name type="common">White mold</name>
    <name type="synonym">Whetzelinia sclerotiorum</name>
    <dbReference type="NCBI Taxonomy" id="665079"/>
    <lineage>
        <taxon>Eukaryota</taxon>
        <taxon>Fungi</taxon>
        <taxon>Dikarya</taxon>
        <taxon>Ascomycota</taxon>
        <taxon>Pezizomycotina</taxon>
        <taxon>Leotiomycetes</taxon>
        <taxon>Helotiales</taxon>
        <taxon>Sclerotiniaceae</taxon>
        <taxon>Sclerotinia</taxon>
    </lineage>
</organism>
<dbReference type="RefSeq" id="XP_001587437.1">
    <property type="nucleotide sequence ID" value="XM_001587387.1"/>
</dbReference>
<dbReference type="OMA" id="LHHAHRM"/>
<feature type="compositionally biased region" description="Basic and acidic residues" evidence="2">
    <location>
        <begin position="1094"/>
        <end position="1109"/>
    </location>
</feature>
<feature type="region of interest" description="Disordered" evidence="2">
    <location>
        <begin position="1309"/>
        <end position="1392"/>
    </location>
</feature>
<feature type="compositionally biased region" description="Basic and acidic residues" evidence="2">
    <location>
        <begin position="1166"/>
        <end position="1175"/>
    </location>
</feature>
<proteinExistence type="predicted"/>
<accession>A0A1D9Q8G7</accession>
<dbReference type="Gene3D" id="2.30.29.30">
    <property type="entry name" value="Pleckstrin-homology domain (PH domain)/Phosphotyrosine-binding domain (PTB)"/>
    <property type="match status" value="1"/>
</dbReference>
<protein>
    <recommendedName>
        <fullName evidence="3">PH domain-containing protein</fullName>
    </recommendedName>
</protein>
<name>A0A1D9Q8G7_SCLS1</name>
<dbReference type="EMBL" id="CP017820">
    <property type="protein sequence ID" value="APA11215.1"/>
    <property type="molecule type" value="Genomic_DNA"/>
</dbReference>
<feature type="region of interest" description="Disordered" evidence="2">
    <location>
        <begin position="1689"/>
        <end position="1732"/>
    </location>
</feature>
<feature type="compositionally biased region" description="Polar residues" evidence="2">
    <location>
        <begin position="377"/>
        <end position="386"/>
    </location>
</feature>
<feature type="compositionally biased region" description="Polar residues" evidence="2">
    <location>
        <begin position="1578"/>
        <end position="1592"/>
    </location>
</feature>
<feature type="compositionally biased region" description="Low complexity" evidence="2">
    <location>
        <begin position="1378"/>
        <end position="1392"/>
    </location>
</feature>
<dbReference type="CDD" id="cd13365">
    <property type="entry name" value="PH_PLC_plant-like"/>
    <property type="match status" value="1"/>
</dbReference>
<feature type="compositionally biased region" description="Polar residues" evidence="2">
    <location>
        <begin position="706"/>
        <end position="719"/>
    </location>
</feature>
<feature type="compositionally biased region" description="Polar residues" evidence="2">
    <location>
        <begin position="544"/>
        <end position="556"/>
    </location>
</feature>
<feature type="compositionally biased region" description="Low complexity" evidence="2">
    <location>
        <begin position="1311"/>
        <end position="1330"/>
    </location>
</feature>
<dbReference type="InterPro" id="IPR011993">
    <property type="entry name" value="PH-like_dom_sf"/>
</dbReference>
<evidence type="ECO:0000313" key="4">
    <source>
        <dbReference type="EMBL" id="APA11215.1"/>
    </source>
</evidence>
<feature type="compositionally biased region" description="Low complexity" evidence="2">
    <location>
        <begin position="10"/>
        <end position="32"/>
    </location>
</feature>
<evidence type="ECO:0000256" key="1">
    <source>
        <dbReference type="SAM" id="Coils"/>
    </source>
</evidence>
<sequence length="1732" mass="189422">MSTSLAMDHPSILSDAGDSSSSSNDPFLSPPSVLSGHRFSHFDKQLFALGPSTSPEQAKRALEAHLAETERRIQEASNLGTTLLQQRKDLGERLKEVEKQQSEGDITPELRQKLVDIEKEYNEVGRETARAFLPKSRVPSSEMGASPFTDKRSASPSKFESQTTATASPSKFNVPNRKQRNQPANRVHDIEFATEISTSLLAQVRHLQALLAEKEETLKTVALEKSRLEIEAEGFTQRLRSLDESENRYKDENWNLETQIHEHLAAQKEASEREKRLMQSLSLLQAEKGAAQKELDEIKLNHAKLQDQHTSEVKHLDVDLGTAKRSMTILETEKMALQKKVEELMGQNQELAQAVAHHRARIEEREASQGSGEEEPQSTTDNNTPEHSPPPSPVKMTPRHSMLESETLKSSLHHAHRMIQNLKGNIHREKTEKLELKRMLQEARDEIEVARRGEPQVDSPGPRRARKTAPIQAKKPFKVGQLGGIRNSRSEVLIEEDQEDHFEDINWEDDHEQPSPSRGSRSLGTASGAALAASMAAGVAKSSHSVFGSSTDQSDAFETANERSTETEDFQTGVEDMAGSDDTDTETEKAATIRAKASRQSMALSKAGNRDSFLSTASTSEDEYMYEDAKTPGTHPQRLRLKVSRNGNRRSRVANEDTEGESPIDFADSSKHTPQPARQSLFAELGDLGSDDESVASGPPSRYASRGNTPQSSRPSTARNVPASVIPPLPRIPMIDSAMMTEPWEPESRAPTTTVPLLSGLAGATLGAASGVAAALGFKAEHDRAVSPTPGSEAQPQAPLSAVNAINSDSLMEESQPIVSLSHSEPQAFGIAPETEATRSISRQEADPVSLQYSGRPAMSEAASQWHEEQMKQQMEGLLKVQPQHDLTRPVSTTYSDMSSQYDSELIDEKLEKFPSPPVSQTNTPMTSLAVVEGAAPDVPLTMSTIRSEHIEAEPVSEVEPTPAAPLTLSTINSEQIEQVDADPAPIEPLTMSTIRSEHVEPIVEEVRSEPSVLPAILPSTPQRSSRPDYFSVSPGLGFSAIKSVDTEPIAPSTPRSPKRDGVLLSRFPASESKSVNEDGLEAKSPVAESISLEEGKPEGSKSKEEPHTPKAGFISSVFGGWNRKQTHAPIIAEDETSQSQIQSPVVETPESQRPFKVISGNTTERSPKKPRVEMADESSQTALTAEQIDDMLNKSKRQEAITAQDGPKSVLPSSPLLTNIPPALKTRKSQESIGSVGRPKSKGLDIESPVDIITGRRPTSSGSGRNASISTIHPPLPSDHKQVIAAAAQRTGSAGGSGDHRHLTTLAEDQQQQPQPQPQRTGSSTSAGTGTMGPPPIPSTNKNRPKTPSSQTHGSSKVISTSKYRNPSTERDVNSPSGTGRSRHSSVSSFASEVDTRFNLRAGVPMPEGVEPNTDPRMINAITQTMIGEYLWKYTRKAGRGGMSENRHRRYFWVHPYTRTLYWSDRDPSTAGRSELKAKSVAIEAVRVVTDDNPMPPGLHRKSLVILTPGRTVQFTASTGQRHETWFNALSYLLLRTGEDAVTDTVEVSGALTSEDVNEFNPGYGHAHLGSRRAPPSLSSYNSRTTRNDSPISKDRRYSTMHPRLSSRPSRPSLGSATFSRLSSYLLPGDGNRSFSVRRSRSVNGAKSIYEASEVQDSAEDLREQIERQDRESDRLENVRACCDGKHDVGHLHHETPKGRQTMSVASGSYRQTHRASSRTSQRPSEPSQQT</sequence>
<feature type="compositionally biased region" description="Polar residues" evidence="2">
    <location>
        <begin position="1258"/>
        <end position="1272"/>
    </location>
</feature>
<feature type="region of interest" description="Disordered" evidence="2">
    <location>
        <begin position="1068"/>
        <end position="1281"/>
    </location>
</feature>
<dbReference type="KEGG" id="ssl:SS1G_11429"/>
<feature type="coiled-coil region" evidence="1">
    <location>
        <begin position="211"/>
        <end position="245"/>
    </location>
</feature>
<dbReference type="InterPro" id="IPR053005">
    <property type="entry name" value="Nuclear_Pos-Cytoskel_Interact"/>
</dbReference>
<dbReference type="SMART" id="SM00233">
    <property type="entry name" value="PH"/>
    <property type="match status" value="1"/>
</dbReference>
<feature type="domain" description="PH" evidence="3">
    <location>
        <begin position="1425"/>
        <end position="1536"/>
    </location>
</feature>
<evidence type="ECO:0000259" key="3">
    <source>
        <dbReference type="PROSITE" id="PS50003"/>
    </source>
</evidence>
<dbReference type="PROSITE" id="PS50003">
    <property type="entry name" value="PH_DOMAIN"/>
    <property type="match status" value="1"/>
</dbReference>
<feature type="compositionally biased region" description="Low complexity" evidence="2">
    <location>
        <begin position="517"/>
        <end position="543"/>
    </location>
</feature>
<dbReference type="SUPFAM" id="SSF50729">
    <property type="entry name" value="PH domain-like"/>
    <property type="match status" value="1"/>
</dbReference>
<feature type="compositionally biased region" description="Polar residues" evidence="2">
    <location>
        <begin position="1138"/>
        <end position="1152"/>
    </location>
</feature>
<evidence type="ECO:0000313" key="5">
    <source>
        <dbReference type="Proteomes" id="UP000177798"/>
    </source>
</evidence>
<feature type="compositionally biased region" description="Polar residues" evidence="2">
    <location>
        <begin position="1719"/>
        <end position="1732"/>
    </location>
</feature>
<dbReference type="InterPro" id="IPR024774">
    <property type="entry name" value="PH_dom-Mcp5-type"/>
</dbReference>
<dbReference type="GO" id="GO:0005938">
    <property type="term" value="C:cell cortex"/>
    <property type="evidence" value="ECO:0007669"/>
    <property type="project" value="InterPro"/>
</dbReference>